<protein>
    <submittedName>
        <fullName evidence="7">Suf domain-containing protein</fullName>
    </submittedName>
</protein>
<evidence type="ECO:0000313" key="7">
    <source>
        <dbReference type="WBParaSite" id="OFLC_0000383401-mRNA-1"/>
    </source>
</evidence>
<dbReference type="InterPro" id="IPR045243">
    <property type="entry name" value="Rna14-like"/>
</dbReference>
<keyword evidence="3" id="KW-0539">Nucleus</keyword>
<evidence type="ECO:0000256" key="2">
    <source>
        <dbReference type="ARBA" id="ARBA00022737"/>
    </source>
</evidence>
<sequence>MHVFFCNVLFGDESKELLAREQSLASMSSLSVVSPERRIELNPFDVDAWNLLLRESQARPIDQVRSFYEKLVTQFPNAGRYWKAYIDHEVSNLLKILLCFKSLGFRLMLLNVFVEMPYLNLHLLST</sequence>
<accession>A0A183H8M3</accession>
<reference evidence="7" key="1">
    <citation type="submission" date="2016-06" db="UniProtKB">
        <authorList>
            <consortium name="WormBaseParasite"/>
        </authorList>
    </citation>
    <scope>IDENTIFICATION</scope>
</reference>
<dbReference type="PANTHER" id="PTHR19980:SF0">
    <property type="entry name" value="CLEAVAGE STIMULATION FACTOR SUBUNIT 3"/>
    <property type="match status" value="1"/>
</dbReference>
<dbReference type="InterPro" id="IPR008847">
    <property type="entry name" value="Suf"/>
</dbReference>
<organism evidence="7">
    <name type="scientific">Onchocerca flexuosa</name>
    <dbReference type="NCBI Taxonomy" id="387005"/>
    <lineage>
        <taxon>Eukaryota</taxon>
        <taxon>Metazoa</taxon>
        <taxon>Ecdysozoa</taxon>
        <taxon>Nematoda</taxon>
        <taxon>Chromadorea</taxon>
        <taxon>Rhabditida</taxon>
        <taxon>Spirurina</taxon>
        <taxon>Spiruromorpha</taxon>
        <taxon>Filarioidea</taxon>
        <taxon>Onchocercidae</taxon>
        <taxon>Onchocerca</taxon>
    </lineage>
</organism>
<evidence type="ECO:0000313" key="6">
    <source>
        <dbReference type="Proteomes" id="UP000267606"/>
    </source>
</evidence>
<dbReference type="STRING" id="387005.A0A183H8M3"/>
<evidence type="ECO:0000259" key="4">
    <source>
        <dbReference type="Pfam" id="PF05843"/>
    </source>
</evidence>
<keyword evidence="6" id="KW-1185">Reference proteome</keyword>
<dbReference type="WBParaSite" id="OFLC_0000383401-mRNA-1">
    <property type="protein sequence ID" value="OFLC_0000383401-mRNA-1"/>
    <property type="gene ID" value="OFLC_0000383401"/>
</dbReference>
<dbReference type="Gene3D" id="1.25.40.1040">
    <property type="match status" value="1"/>
</dbReference>
<reference evidence="5 6" key="2">
    <citation type="submission" date="2018-11" db="EMBL/GenBank/DDBJ databases">
        <authorList>
            <consortium name="Pathogen Informatics"/>
        </authorList>
    </citation>
    <scope>NUCLEOTIDE SEQUENCE [LARGE SCALE GENOMIC DNA]</scope>
</reference>
<evidence type="ECO:0000256" key="1">
    <source>
        <dbReference type="ARBA" id="ARBA00004123"/>
    </source>
</evidence>
<dbReference type="SUPFAM" id="SSF48452">
    <property type="entry name" value="TPR-like"/>
    <property type="match status" value="1"/>
</dbReference>
<proteinExistence type="predicted"/>
<dbReference type="GO" id="GO:0031124">
    <property type="term" value="P:mRNA 3'-end processing"/>
    <property type="evidence" value="ECO:0007669"/>
    <property type="project" value="InterPro"/>
</dbReference>
<comment type="subcellular location">
    <subcellularLocation>
        <location evidence="1">Nucleus</location>
    </subcellularLocation>
</comment>
<dbReference type="PANTHER" id="PTHR19980">
    <property type="entry name" value="RNA CLEAVAGE STIMULATION FACTOR"/>
    <property type="match status" value="1"/>
</dbReference>
<keyword evidence="2" id="KW-0677">Repeat</keyword>
<dbReference type="GO" id="GO:0003729">
    <property type="term" value="F:mRNA binding"/>
    <property type="evidence" value="ECO:0007669"/>
    <property type="project" value="TreeGrafter"/>
</dbReference>
<feature type="domain" description="Suppressor of forked" evidence="4">
    <location>
        <begin position="34"/>
        <end position="91"/>
    </location>
</feature>
<dbReference type="InterPro" id="IPR011990">
    <property type="entry name" value="TPR-like_helical_dom_sf"/>
</dbReference>
<dbReference type="SMART" id="SM00386">
    <property type="entry name" value="HAT"/>
    <property type="match status" value="1"/>
</dbReference>
<dbReference type="GO" id="GO:0005634">
    <property type="term" value="C:nucleus"/>
    <property type="evidence" value="ECO:0007669"/>
    <property type="project" value="UniProtKB-SubCell"/>
</dbReference>
<dbReference type="Proteomes" id="UP000267606">
    <property type="component" value="Unassembled WGS sequence"/>
</dbReference>
<evidence type="ECO:0000256" key="3">
    <source>
        <dbReference type="ARBA" id="ARBA00023242"/>
    </source>
</evidence>
<dbReference type="AlphaFoldDB" id="A0A183H8M3"/>
<dbReference type="InterPro" id="IPR003107">
    <property type="entry name" value="HAT"/>
</dbReference>
<evidence type="ECO:0000313" key="5">
    <source>
        <dbReference type="EMBL" id="VDO37914.1"/>
    </source>
</evidence>
<gene>
    <name evidence="5" type="ORF">OFLC_LOCUS3835</name>
</gene>
<name>A0A183H8M3_9BILA</name>
<dbReference type="EMBL" id="UZAJ01002700">
    <property type="protein sequence ID" value="VDO37914.1"/>
    <property type="molecule type" value="Genomic_DNA"/>
</dbReference>
<dbReference type="Pfam" id="PF05843">
    <property type="entry name" value="Suf"/>
    <property type="match status" value="1"/>
</dbReference>